<dbReference type="InterPro" id="IPR005899">
    <property type="entry name" value="Na_pump_deCOase"/>
</dbReference>
<dbReference type="PATRIC" id="fig|476272.21.peg.3548"/>
<evidence type="ECO:0000256" key="2">
    <source>
        <dbReference type="ARBA" id="ARBA00022475"/>
    </source>
</evidence>
<evidence type="ECO:0000256" key="4">
    <source>
        <dbReference type="ARBA" id="ARBA00022989"/>
    </source>
</evidence>
<keyword evidence="4 6" id="KW-1133">Transmembrane helix</keyword>
<dbReference type="GO" id="GO:0015081">
    <property type="term" value="F:sodium ion transmembrane transporter activity"/>
    <property type="evidence" value="ECO:0007669"/>
    <property type="project" value="InterPro"/>
</dbReference>
<dbReference type="GO" id="GO:0036376">
    <property type="term" value="P:sodium ion export across plasma membrane"/>
    <property type="evidence" value="ECO:0007669"/>
    <property type="project" value="InterPro"/>
</dbReference>
<keyword evidence="5 6" id="KW-0472">Membrane</keyword>
<dbReference type="GeneID" id="86821785"/>
<dbReference type="RefSeq" id="WP_005945833.1">
    <property type="nucleotide sequence ID" value="NZ_CP136423.1"/>
</dbReference>
<keyword evidence="3 6" id="KW-0812">Transmembrane</keyword>
<gene>
    <name evidence="8" type="ORF">RUMHYD_00543</name>
</gene>
<accession>C0CI79</accession>
<comment type="subcellular location">
    <subcellularLocation>
        <location evidence="1">Cell membrane</location>
    </subcellularLocation>
</comment>
<evidence type="ECO:0000313" key="9">
    <source>
        <dbReference type="Proteomes" id="UP000003100"/>
    </source>
</evidence>
<keyword evidence="9" id="KW-1185">Reference proteome</keyword>
<dbReference type="GO" id="GO:0005886">
    <property type="term" value="C:plasma membrane"/>
    <property type="evidence" value="ECO:0007669"/>
    <property type="project" value="UniProtKB-SubCell"/>
</dbReference>
<protein>
    <submittedName>
        <fullName evidence="8">Uncharacterized protein</fullName>
    </submittedName>
</protein>
<evidence type="ECO:0000256" key="5">
    <source>
        <dbReference type="ARBA" id="ARBA00023136"/>
    </source>
</evidence>
<dbReference type="AlphaFoldDB" id="C0CI79"/>
<feature type="transmembrane region" description="Helical" evidence="6">
    <location>
        <begin position="152"/>
        <end position="175"/>
    </location>
</feature>
<evidence type="ECO:0000313" key="8">
    <source>
        <dbReference type="EMBL" id="EEG50557.1"/>
    </source>
</evidence>
<organism evidence="8 9">
    <name type="scientific">Blautia hydrogenotrophica (strain DSM 10507 / JCM 14656 / S5a33)</name>
    <name type="common">Ruminococcus hydrogenotrophicus</name>
    <dbReference type="NCBI Taxonomy" id="476272"/>
    <lineage>
        <taxon>Bacteria</taxon>
        <taxon>Bacillati</taxon>
        <taxon>Bacillota</taxon>
        <taxon>Clostridia</taxon>
        <taxon>Lachnospirales</taxon>
        <taxon>Lachnospiraceae</taxon>
        <taxon>Blautia</taxon>
    </lineage>
</organism>
<dbReference type="PROSITE" id="PS51257">
    <property type="entry name" value="PROKAR_LIPOPROTEIN"/>
    <property type="match status" value="1"/>
</dbReference>
<reference evidence="8 9" key="1">
    <citation type="submission" date="2009-01" db="EMBL/GenBank/DDBJ databases">
        <authorList>
            <person name="Fulton L."/>
            <person name="Clifton S."/>
            <person name="Fulton B."/>
            <person name="Xu J."/>
            <person name="Minx P."/>
            <person name="Pepin K.H."/>
            <person name="Johnson M."/>
            <person name="Bhonagiri V."/>
            <person name="Nash W.E."/>
            <person name="Mardis E.R."/>
            <person name="Wilson R.K."/>
        </authorList>
    </citation>
    <scope>NUCLEOTIDE SEQUENCE [LARGE SCALE GENOMIC DNA]</scope>
    <source>
        <strain evidence="9">DSM 10507 / JCM 14656 / S5a33</strain>
    </source>
</reference>
<dbReference type="Proteomes" id="UP000003100">
    <property type="component" value="Unassembled WGS sequence"/>
</dbReference>
<dbReference type="Gene3D" id="3.10.450.590">
    <property type="match status" value="1"/>
</dbReference>
<evidence type="ECO:0000256" key="6">
    <source>
        <dbReference type="SAM" id="Phobius"/>
    </source>
</evidence>
<dbReference type="HOGENOM" id="CLU_083271_0_0_9"/>
<name>C0CI79_BLAHS</name>
<evidence type="ECO:0000256" key="3">
    <source>
        <dbReference type="ARBA" id="ARBA00022692"/>
    </source>
</evidence>
<evidence type="ECO:0000256" key="1">
    <source>
        <dbReference type="ARBA" id="ARBA00004236"/>
    </source>
</evidence>
<sequence>MKQTSKRLISLSLVILCVVSLCACGGKKESTLNADIQSQAEQNAIGLVQTIVELTDSDIENYMNSGDEFTENAMEAWEGSKGELGAFTEAGDVTTEYDETEKKYTVTVPAKFENADSNFVFEFDKTGAPSTLSVEVQYPKSVNLQRAAMNTLMGLGTVFVVLIFLSFVISLLKYIPGWVDSIGKKKQAPQDTQERKTEVLLSEPEELTEKLTEDVSDDTELIAVIAAAIAAAEGTSTDGFQVRTIRKVKRKKW</sequence>
<dbReference type="eggNOG" id="ENOG5032RW6">
    <property type="taxonomic scope" value="Bacteria"/>
</dbReference>
<proteinExistence type="predicted"/>
<feature type="chain" id="PRO_5039310578" evidence="7">
    <location>
        <begin position="24"/>
        <end position="253"/>
    </location>
</feature>
<feature type="signal peptide" evidence="7">
    <location>
        <begin position="1"/>
        <end position="23"/>
    </location>
</feature>
<dbReference type="Pfam" id="PF04277">
    <property type="entry name" value="OAD_gamma"/>
    <property type="match status" value="1"/>
</dbReference>
<keyword evidence="2" id="KW-1003">Cell membrane</keyword>
<dbReference type="EMBL" id="ACBZ01000018">
    <property type="protein sequence ID" value="EEG50557.1"/>
    <property type="molecule type" value="Genomic_DNA"/>
</dbReference>
<keyword evidence="7" id="KW-0732">Signal</keyword>
<evidence type="ECO:0000256" key="7">
    <source>
        <dbReference type="SAM" id="SignalP"/>
    </source>
</evidence>
<reference evidence="8 9" key="2">
    <citation type="submission" date="2009-02" db="EMBL/GenBank/DDBJ databases">
        <title>Draft genome sequence of Blautia hydrogenotrophica DSM 10507 (Ruminococcus hydrogenotrophicus DSM 10507).</title>
        <authorList>
            <person name="Sudarsanam P."/>
            <person name="Ley R."/>
            <person name="Guruge J."/>
            <person name="Turnbaugh P.J."/>
            <person name="Mahowald M."/>
            <person name="Liep D."/>
            <person name="Gordon J."/>
        </authorList>
    </citation>
    <scope>NUCLEOTIDE SEQUENCE [LARGE SCALE GENOMIC DNA]</scope>
    <source>
        <strain evidence="9">DSM 10507 / JCM 14656 / S5a33</strain>
    </source>
</reference>